<dbReference type="FunFam" id="3.40.1360.10:FF:000002">
    <property type="entry name" value="DNA primase"/>
    <property type="match status" value="1"/>
</dbReference>
<dbReference type="GO" id="GO:0003899">
    <property type="term" value="F:DNA-directed RNA polymerase activity"/>
    <property type="evidence" value="ECO:0007669"/>
    <property type="project" value="UniProtKB-UniRule"/>
</dbReference>
<evidence type="ECO:0000256" key="13">
    <source>
        <dbReference type="PIRNR" id="PIRNR002811"/>
    </source>
</evidence>
<dbReference type="Gene3D" id="3.90.980.10">
    <property type="entry name" value="DNA primase, catalytic core, N-terminal domain"/>
    <property type="match status" value="1"/>
</dbReference>
<evidence type="ECO:0000256" key="14">
    <source>
        <dbReference type="PIRSR" id="PIRSR002811-1"/>
    </source>
</evidence>
<dbReference type="InterPro" id="IPR036977">
    <property type="entry name" value="DNA_primase_Znf_CHC2"/>
</dbReference>
<keyword evidence="9" id="KW-0460">Magnesium</keyword>
<dbReference type="EC" id="2.7.7.101" evidence="12"/>
<evidence type="ECO:0000256" key="2">
    <source>
        <dbReference type="ARBA" id="ARBA00022515"/>
    </source>
</evidence>
<evidence type="ECO:0000256" key="12">
    <source>
        <dbReference type="HAMAP-Rule" id="MF_00974"/>
    </source>
</evidence>
<evidence type="ECO:0000256" key="4">
    <source>
        <dbReference type="ARBA" id="ARBA00022695"/>
    </source>
</evidence>
<dbReference type="FunFam" id="3.90.980.10:FF:000001">
    <property type="entry name" value="DNA primase"/>
    <property type="match status" value="1"/>
</dbReference>
<proteinExistence type="inferred from homology"/>
<gene>
    <name evidence="12" type="primary">dnaG</name>
    <name evidence="16" type="ORF">FRE64_05510</name>
</gene>
<dbReference type="PANTHER" id="PTHR30313">
    <property type="entry name" value="DNA PRIMASE"/>
    <property type="match status" value="1"/>
</dbReference>
<dbReference type="EMBL" id="CP042326">
    <property type="protein sequence ID" value="QDZ39426.1"/>
    <property type="molecule type" value="Genomic_DNA"/>
</dbReference>
<reference evidence="16" key="1">
    <citation type="submission" date="2019-08" db="EMBL/GenBank/DDBJ databases">
        <title>Carotenoids and Carotenoid Binding Proteins in the Halophilic Cyanobacterium Euhalothece sp. ZM00.</title>
        <authorList>
            <person name="Cho S.M."/>
            <person name="Song J.Y."/>
            <person name="Park Y.-I."/>
        </authorList>
    </citation>
    <scope>NUCLEOTIDE SEQUENCE [LARGE SCALE GENOMIC DNA]</scope>
    <source>
        <strain evidence="16">Z-M001</strain>
    </source>
</reference>
<dbReference type="InterPro" id="IPR019475">
    <property type="entry name" value="DNA_primase_DnaB-bd"/>
</dbReference>
<keyword evidence="11 12" id="KW-0804">Transcription</keyword>
<dbReference type="KEGG" id="enn:FRE64_05510"/>
<dbReference type="FunFam" id="3.90.580.10:FF:000001">
    <property type="entry name" value="DNA primase"/>
    <property type="match status" value="1"/>
</dbReference>
<dbReference type="InterPro" id="IPR013264">
    <property type="entry name" value="DNAG_N"/>
</dbReference>
<dbReference type="GO" id="GO:0000428">
    <property type="term" value="C:DNA-directed RNA polymerase complex"/>
    <property type="evidence" value="ECO:0007669"/>
    <property type="project" value="UniProtKB-KW"/>
</dbReference>
<sequence length="644" mass="74538">MKSSRFHPDTIDAIREQADIVDVVSDYVALKKQGKDYQGLCPFHDEKTPSFTVSPSKQFYHCFGCGAGGNVFKFLMELGKQSFSEVVLDLAQRYQVPVKTLEPEQQEEIQRELSQREQLYEILAVASNFYQHVLYQSQGKTALEYFQEERKLEKETIASWGLGYAPQGWDTLYRYLVEQKRYPVGLVEEAGLIQQRKSGNGYYDRFRDRAMIPIKDAKGRVIGFGSRTLGNSEPKYLNSPETPLFDKSKTLFALDKARDAIRKEDQVIVVEGYFDAIALHSVGIKPVVASLGTAFSQDQIRQLLRYTESKQIIFNFDADQAGITATKRAIGEVEPLVYAGQVQLRILNLPGGKDADEFLHQSENAAQQYRQQLETAPLWIDWQIQQLVTDKDLKQADQAQQVMNEMVKLLHHIQTPTLRSHYLRHCAEILSQGDSQQVSLYTESLRQALRKPQAKAPSQTSKQKQIANFPTASQLLGQAEALLLRVYLHCPRYRKQITQTLEEKELFFSLSPHRWLWQKIVQLEETDDFSRDHQENNRLLRQLENEMIQTPEQEKLVRSIIYLQETTRTDLQRPGLVVQAAIATLEQTACEKQKHYCLQQWLDASNDEQTIHYYMEEFYEVQRRLEHLKQQRQFSINDIINLTN</sequence>
<dbReference type="InterPro" id="IPR006171">
    <property type="entry name" value="TOPRIM_dom"/>
</dbReference>
<dbReference type="Gene3D" id="3.40.1360.10">
    <property type="match status" value="1"/>
</dbReference>
<dbReference type="OrthoDB" id="9803773at2"/>
<dbReference type="PANTHER" id="PTHR30313:SF2">
    <property type="entry name" value="DNA PRIMASE"/>
    <property type="match status" value="1"/>
</dbReference>
<dbReference type="Proteomes" id="UP000318453">
    <property type="component" value="Chromosome"/>
</dbReference>
<evidence type="ECO:0000256" key="11">
    <source>
        <dbReference type="ARBA" id="ARBA00023163"/>
    </source>
</evidence>
<keyword evidence="8 12" id="KW-0862">Zinc</keyword>
<dbReference type="PROSITE" id="PS50880">
    <property type="entry name" value="TOPRIM"/>
    <property type="match status" value="1"/>
</dbReference>
<dbReference type="SMART" id="SM00400">
    <property type="entry name" value="ZnF_CHCC"/>
    <property type="match status" value="1"/>
</dbReference>
<keyword evidence="7 12" id="KW-0863">Zinc-finger</keyword>
<dbReference type="InterPro" id="IPR050219">
    <property type="entry name" value="DnaG_primase"/>
</dbReference>
<evidence type="ECO:0000256" key="8">
    <source>
        <dbReference type="ARBA" id="ARBA00022833"/>
    </source>
</evidence>
<keyword evidence="6 12" id="KW-0479">Metal-binding</keyword>
<feature type="zinc finger region" description="CHC2-type" evidence="12 14">
    <location>
        <begin position="41"/>
        <end position="65"/>
    </location>
</feature>
<dbReference type="GO" id="GO:1990077">
    <property type="term" value="C:primosome complex"/>
    <property type="evidence" value="ECO:0007669"/>
    <property type="project" value="UniProtKB-KW"/>
</dbReference>
<evidence type="ECO:0000256" key="3">
    <source>
        <dbReference type="ARBA" id="ARBA00022679"/>
    </source>
</evidence>
<comment type="catalytic activity">
    <reaction evidence="12">
        <text>ssDNA + n NTP = ssDNA/pppN(pN)n-1 hybrid + (n-1) diphosphate.</text>
        <dbReference type="EC" id="2.7.7.101"/>
    </reaction>
</comment>
<keyword evidence="1 12" id="KW-0240">DNA-directed RNA polymerase</keyword>
<keyword evidence="4 12" id="KW-0548">Nucleotidyltransferase</keyword>
<comment type="cofactor">
    <cofactor evidence="12 13 14">
        <name>Zn(2+)</name>
        <dbReference type="ChEBI" id="CHEBI:29105"/>
    </cofactor>
    <text evidence="12 13 14">Binds 1 zinc ion per monomer.</text>
</comment>
<dbReference type="InterPro" id="IPR006295">
    <property type="entry name" value="DNA_primase_DnaG"/>
</dbReference>
<dbReference type="Gene3D" id="3.90.580.10">
    <property type="entry name" value="Zinc finger, CHC2-type domain"/>
    <property type="match status" value="1"/>
</dbReference>
<dbReference type="InterPro" id="IPR030846">
    <property type="entry name" value="DnaG_bac"/>
</dbReference>
<comment type="function">
    <text evidence="12 13">RNA polymerase that catalyzes the synthesis of short RNA molecules used as primers for DNA polymerase during DNA replication.</text>
</comment>
<dbReference type="GO" id="GO:0008270">
    <property type="term" value="F:zinc ion binding"/>
    <property type="evidence" value="ECO:0007669"/>
    <property type="project" value="UniProtKB-UniRule"/>
</dbReference>
<feature type="domain" description="Toprim" evidence="15">
    <location>
        <begin position="265"/>
        <end position="348"/>
    </location>
</feature>
<comment type="domain">
    <text evidence="12">Contains an N-terminal zinc-binding domain, a central core domain that contains the primase activity, and a C-terminal DnaB-binding domain.</text>
</comment>
<evidence type="ECO:0000313" key="16">
    <source>
        <dbReference type="EMBL" id="QDZ39426.1"/>
    </source>
</evidence>
<evidence type="ECO:0000256" key="1">
    <source>
        <dbReference type="ARBA" id="ARBA00022478"/>
    </source>
</evidence>
<evidence type="ECO:0000256" key="10">
    <source>
        <dbReference type="ARBA" id="ARBA00023125"/>
    </source>
</evidence>
<keyword evidence="2 12" id="KW-0639">Primosome</keyword>
<dbReference type="Pfam" id="PF13155">
    <property type="entry name" value="Toprim_2"/>
    <property type="match status" value="1"/>
</dbReference>
<keyword evidence="10 12" id="KW-0238">DNA-binding</keyword>
<evidence type="ECO:0000313" key="17">
    <source>
        <dbReference type="Proteomes" id="UP000318453"/>
    </source>
</evidence>
<dbReference type="PIRSF" id="PIRSF002811">
    <property type="entry name" value="DnaG"/>
    <property type="match status" value="1"/>
</dbReference>
<dbReference type="InterPro" id="IPR034151">
    <property type="entry name" value="TOPRIM_DnaG_bac"/>
</dbReference>
<dbReference type="InterPro" id="IPR037068">
    <property type="entry name" value="DNA_primase_core_N_sf"/>
</dbReference>
<dbReference type="CDD" id="cd03364">
    <property type="entry name" value="TOPRIM_DnaG_primases"/>
    <property type="match status" value="1"/>
</dbReference>
<dbReference type="InterPro" id="IPR002694">
    <property type="entry name" value="Znf_CHC2"/>
</dbReference>
<dbReference type="AlphaFoldDB" id="A0A5B8NKB8"/>
<evidence type="ECO:0000259" key="15">
    <source>
        <dbReference type="PROSITE" id="PS50880"/>
    </source>
</evidence>
<dbReference type="SUPFAM" id="SSF57783">
    <property type="entry name" value="Zinc beta-ribbon"/>
    <property type="match status" value="1"/>
</dbReference>
<accession>A0A5B8NKB8</accession>
<dbReference type="RefSeq" id="WP_146295028.1">
    <property type="nucleotide sequence ID" value="NZ_CP042326.1"/>
</dbReference>
<evidence type="ECO:0000256" key="9">
    <source>
        <dbReference type="ARBA" id="ARBA00022842"/>
    </source>
</evidence>
<keyword evidence="5 12" id="KW-0235">DNA replication</keyword>
<protein>
    <recommendedName>
        <fullName evidence="12 13">DNA primase</fullName>
        <ecNumber evidence="12">2.7.7.101</ecNumber>
    </recommendedName>
</protein>
<dbReference type="HAMAP" id="MF_00974">
    <property type="entry name" value="DNA_primase_DnaG"/>
    <property type="match status" value="1"/>
</dbReference>
<dbReference type="GO" id="GO:0003677">
    <property type="term" value="F:DNA binding"/>
    <property type="evidence" value="ECO:0007669"/>
    <property type="project" value="UniProtKB-KW"/>
</dbReference>
<dbReference type="NCBIfam" id="TIGR01391">
    <property type="entry name" value="dnaG"/>
    <property type="match status" value="1"/>
</dbReference>
<keyword evidence="17" id="KW-1185">Reference proteome</keyword>
<organism evidence="16 17">
    <name type="scientific">Euhalothece natronophila Z-M001</name>
    <dbReference type="NCBI Taxonomy" id="522448"/>
    <lineage>
        <taxon>Bacteria</taxon>
        <taxon>Bacillati</taxon>
        <taxon>Cyanobacteriota</taxon>
        <taxon>Cyanophyceae</taxon>
        <taxon>Oscillatoriophycideae</taxon>
        <taxon>Chroococcales</taxon>
        <taxon>Halothecacae</taxon>
        <taxon>Halothece cluster</taxon>
        <taxon>Euhalothece</taxon>
    </lineage>
</organism>
<name>A0A5B8NKB8_9CHRO</name>
<dbReference type="Pfam" id="PF01807">
    <property type="entry name" value="Zn_ribbon_DnaG"/>
    <property type="match status" value="1"/>
</dbReference>
<dbReference type="GO" id="GO:0005737">
    <property type="term" value="C:cytoplasm"/>
    <property type="evidence" value="ECO:0007669"/>
    <property type="project" value="TreeGrafter"/>
</dbReference>
<dbReference type="GO" id="GO:0006269">
    <property type="term" value="P:DNA replication, synthesis of primer"/>
    <property type="evidence" value="ECO:0007669"/>
    <property type="project" value="UniProtKB-UniRule"/>
</dbReference>
<evidence type="ECO:0000256" key="6">
    <source>
        <dbReference type="ARBA" id="ARBA00022723"/>
    </source>
</evidence>
<dbReference type="Pfam" id="PF08275">
    <property type="entry name" value="DNAG_N"/>
    <property type="match status" value="1"/>
</dbReference>
<comment type="subunit">
    <text evidence="12">Monomer. Interacts with DnaB.</text>
</comment>
<dbReference type="Pfam" id="PF10410">
    <property type="entry name" value="DnaB_bind"/>
    <property type="match status" value="1"/>
</dbReference>
<keyword evidence="3 12" id="KW-0808">Transferase</keyword>
<dbReference type="SUPFAM" id="SSF56731">
    <property type="entry name" value="DNA primase core"/>
    <property type="match status" value="1"/>
</dbReference>
<dbReference type="SMART" id="SM00493">
    <property type="entry name" value="TOPRIM"/>
    <property type="match status" value="1"/>
</dbReference>
<comment type="similarity">
    <text evidence="12 13">Belongs to the DnaG primase family.</text>
</comment>
<evidence type="ECO:0000256" key="5">
    <source>
        <dbReference type="ARBA" id="ARBA00022705"/>
    </source>
</evidence>
<evidence type="ECO:0000256" key="7">
    <source>
        <dbReference type="ARBA" id="ARBA00022771"/>
    </source>
</evidence>